<gene>
    <name evidence="4" type="ORF">Nepgr_023602</name>
</gene>
<accession>A0AAD3T2R0</accession>
<organism evidence="4 5">
    <name type="scientific">Nepenthes gracilis</name>
    <name type="common">Slender pitcher plant</name>
    <dbReference type="NCBI Taxonomy" id="150966"/>
    <lineage>
        <taxon>Eukaryota</taxon>
        <taxon>Viridiplantae</taxon>
        <taxon>Streptophyta</taxon>
        <taxon>Embryophyta</taxon>
        <taxon>Tracheophyta</taxon>
        <taxon>Spermatophyta</taxon>
        <taxon>Magnoliopsida</taxon>
        <taxon>eudicotyledons</taxon>
        <taxon>Gunneridae</taxon>
        <taxon>Pentapetalae</taxon>
        <taxon>Caryophyllales</taxon>
        <taxon>Nepenthaceae</taxon>
        <taxon>Nepenthes</taxon>
    </lineage>
</organism>
<protein>
    <recommendedName>
        <fullName evidence="3">Protein TILLER ANGLE CONTROL 1</fullName>
    </recommendedName>
</protein>
<dbReference type="PANTHER" id="PTHR38366">
    <property type="entry name" value="NAD-DEPENDENT PROTEIN DEACETYLASE HST1-LIKE PROTEIN"/>
    <property type="match status" value="1"/>
</dbReference>
<dbReference type="AlphaFoldDB" id="A0AAD3T2R0"/>
<dbReference type="EMBL" id="BSYO01000023">
    <property type="protein sequence ID" value="GMH21760.1"/>
    <property type="molecule type" value="Genomic_DNA"/>
</dbReference>
<dbReference type="Proteomes" id="UP001279734">
    <property type="component" value="Unassembled WGS sequence"/>
</dbReference>
<evidence type="ECO:0000256" key="1">
    <source>
        <dbReference type="ARBA" id="ARBA00022604"/>
    </source>
</evidence>
<dbReference type="InterPro" id="IPR044989">
    <property type="entry name" value="TAC1"/>
</dbReference>
<proteinExistence type="inferred from homology"/>
<name>A0AAD3T2R0_NEPGR</name>
<reference evidence="4" key="1">
    <citation type="submission" date="2023-05" db="EMBL/GenBank/DDBJ databases">
        <title>Nepenthes gracilis genome sequencing.</title>
        <authorList>
            <person name="Fukushima K."/>
        </authorList>
    </citation>
    <scope>NUCLEOTIDE SEQUENCE</scope>
    <source>
        <strain evidence="4">SING2019-196</strain>
    </source>
</reference>
<sequence length="291" mass="32999">MKIFSWVHRRLSQNFNSTAISCHEDGLAIRSKKAQSKYDKDNETEGLLEHSNITVDVLENWKLDDILSIGTLAITPSADLVGQNEVTNEEDDNEKNKYCVENEPIVYEEGGDLNSQTLEFNSMFEDNIEMSAIYRQDLRNAARCNDIETVDDIVEWDNKKEKKNEERVTLAQLFMADSNGKRMAEPEDLKAFCAKKQAASRAKKGLSKAKRLLPHVKEDLRPLKKMQQFMTRIVRNKIHPDLDVKVMKKDSQMKTMKATGGKDGANESVPLLHIKGAFPRALLLDGLLVSS</sequence>
<keyword evidence="1" id="KW-0341">Growth regulation</keyword>
<evidence type="ECO:0000256" key="3">
    <source>
        <dbReference type="ARBA" id="ARBA00026138"/>
    </source>
</evidence>
<dbReference type="GO" id="GO:0001763">
    <property type="term" value="P:morphogenesis of a branching structure"/>
    <property type="evidence" value="ECO:0007669"/>
    <property type="project" value="InterPro"/>
</dbReference>
<comment type="similarity">
    <text evidence="2">Belongs to the TAC family.</text>
</comment>
<comment type="caution">
    <text evidence="4">The sequence shown here is derived from an EMBL/GenBank/DDBJ whole genome shotgun (WGS) entry which is preliminary data.</text>
</comment>
<keyword evidence="5" id="KW-1185">Reference proteome</keyword>
<dbReference type="PANTHER" id="PTHR38366:SF1">
    <property type="entry name" value="PROTEIN TILLER ANGLE CONTROL 1"/>
    <property type="match status" value="1"/>
</dbReference>
<evidence type="ECO:0000313" key="4">
    <source>
        <dbReference type="EMBL" id="GMH21760.1"/>
    </source>
</evidence>
<evidence type="ECO:0000313" key="5">
    <source>
        <dbReference type="Proteomes" id="UP001279734"/>
    </source>
</evidence>
<dbReference type="PROSITE" id="PS51257">
    <property type="entry name" value="PROKAR_LIPOPROTEIN"/>
    <property type="match status" value="1"/>
</dbReference>
<evidence type="ECO:0000256" key="2">
    <source>
        <dbReference type="ARBA" id="ARBA00025796"/>
    </source>
</evidence>